<accession>A0AAW2F7X4</accession>
<reference evidence="1 2" key="1">
    <citation type="submission" date="2023-03" db="EMBL/GenBank/DDBJ databases">
        <title>High recombination rates correlate with genetic variation in Cardiocondyla obscurior ants.</title>
        <authorList>
            <person name="Errbii M."/>
        </authorList>
    </citation>
    <scope>NUCLEOTIDE SEQUENCE [LARGE SCALE GENOMIC DNA]</scope>
    <source>
        <strain evidence="1">Alpha-2009</strain>
        <tissue evidence="1">Whole body</tissue>
    </source>
</reference>
<name>A0AAW2F7X4_9HYME</name>
<evidence type="ECO:0000313" key="2">
    <source>
        <dbReference type="Proteomes" id="UP001430953"/>
    </source>
</evidence>
<dbReference type="AlphaFoldDB" id="A0AAW2F7X4"/>
<evidence type="ECO:0000313" key="1">
    <source>
        <dbReference type="EMBL" id="KAL0110052.1"/>
    </source>
</evidence>
<keyword evidence="2" id="KW-1185">Reference proteome</keyword>
<organism evidence="1 2">
    <name type="scientific">Cardiocondyla obscurior</name>
    <dbReference type="NCBI Taxonomy" id="286306"/>
    <lineage>
        <taxon>Eukaryota</taxon>
        <taxon>Metazoa</taxon>
        <taxon>Ecdysozoa</taxon>
        <taxon>Arthropoda</taxon>
        <taxon>Hexapoda</taxon>
        <taxon>Insecta</taxon>
        <taxon>Pterygota</taxon>
        <taxon>Neoptera</taxon>
        <taxon>Endopterygota</taxon>
        <taxon>Hymenoptera</taxon>
        <taxon>Apocrita</taxon>
        <taxon>Aculeata</taxon>
        <taxon>Formicoidea</taxon>
        <taxon>Formicidae</taxon>
        <taxon>Myrmicinae</taxon>
        <taxon>Cardiocondyla</taxon>
    </lineage>
</organism>
<dbReference type="EMBL" id="JADYXP020000014">
    <property type="protein sequence ID" value="KAL0110052.1"/>
    <property type="molecule type" value="Genomic_DNA"/>
</dbReference>
<proteinExistence type="predicted"/>
<protein>
    <submittedName>
        <fullName evidence="1">Uncharacterized protein</fullName>
    </submittedName>
</protein>
<dbReference type="Proteomes" id="UP001430953">
    <property type="component" value="Unassembled WGS sequence"/>
</dbReference>
<sequence length="168" mass="19357">MLFNHRPISVRVNRKIDQYFHVYYYYREFLITLQILIYAVSTIGKILGEISSDVNIHPYLARGYFISTQLWADKYSHDEERQKEKGKKAAAREAEIEIVLDARIGATDSSRASRAYVHACTFPPLKEIVPSRYAVQPRETVFALLAVPPGSRRFGVCESRCYTCARTM</sequence>
<gene>
    <name evidence="1" type="ORF">PUN28_013585</name>
</gene>
<comment type="caution">
    <text evidence="1">The sequence shown here is derived from an EMBL/GenBank/DDBJ whole genome shotgun (WGS) entry which is preliminary data.</text>
</comment>